<reference evidence="2" key="2">
    <citation type="submission" date="2023-05" db="EMBL/GenBank/DDBJ databases">
        <authorList>
            <person name="Fouks B."/>
        </authorList>
    </citation>
    <scope>NUCLEOTIDE SEQUENCE</scope>
    <source>
        <strain evidence="2">Stay&amp;Tobe</strain>
        <tissue evidence="2">Testes</tissue>
    </source>
</reference>
<dbReference type="AlphaFoldDB" id="A0AAD8E1Q7"/>
<dbReference type="Proteomes" id="UP001233999">
    <property type="component" value="Unassembled WGS sequence"/>
</dbReference>
<feature type="non-terminal residue" evidence="2">
    <location>
        <position position="95"/>
    </location>
</feature>
<evidence type="ECO:0000256" key="1">
    <source>
        <dbReference type="SAM" id="SignalP"/>
    </source>
</evidence>
<proteinExistence type="predicted"/>
<name>A0AAD8E1Q7_DIPPU</name>
<evidence type="ECO:0000313" key="3">
    <source>
        <dbReference type="Proteomes" id="UP001233999"/>
    </source>
</evidence>
<comment type="caution">
    <text evidence="2">The sequence shown here is derived from an EMBL/GenBank/DDBJ whole genome shotgun (WGS) entry which is preliminary data.</text>
</comment>
<gene>
    <name evidence="2" type="ORF">L9F63_008507</name>
</gene>
<protein>
    <submittedName>
        <fullName evidence="2">Uncharacterized protein</fullName>
    </submittedName>
</protein>
<feature type="chain" id="PRO_5041981512" evidence="1">
    <location>
        <begin position="22"/>
        <end position="95"/>
    </location>
</feature>
<feature type="signal peptide" evidence="1">
    <location>
        <begin position="1"/>
        <end position="21"/>
    </location>
</feature>
<sequence>SGVRICIASLIAFVNPNSCFATIINSQTTSEYLNCVRLAFRSEYLNCFYDSYGLVNLLFVFSMKKLRHYSKCPEDRFLSWLPYNCLLYVRYGAIA</sequence>
<organism evidence="2 3">
    <name type="scientific">Diploptera punctata</name>
    <name type="common">Pacific beetle cockroach</name>
    <dbReference type="NCBI Taxonomy" id="6984"/>
    <lineage>
        <taxon>Eukaryota</taxon>
        <taxon>Metazoa</taxon>
        <taxon>Ecdysozoa</taxon>
        <taxon>Arthropoda</taxon>
        <taxon>Hexapoda</taxon>
        <taxon>Insecta</taxon>
        <taxon>Pterygota</taxon>
        <taxon>Neoptera</taxon>
        <taxon>Polyneoptera</taxon>
        <taxon>Dictyoptera</taxon>
        <taxon>Blattodea</taxon>
        <taxon>Blaberoidea</taxon>
        <taxon>Blaberidae</taxon>
        <taxon>Diplopterinae</taxon>
        <taxon>Diploptera</taxon>
    </lineage>
</organism>
<keyword evidence="1" id="KW-0732">Signal</keyword>
<keyword evidence="3" id="KW-1185">Reference proteome</keyword>
<feature type="non-terminal residue" evidence="2">
    <location>
        <position position="1"/>
    </location>
</feature>
<reference evidence="2" key="1">
    <citation type="journal article" date="2023" name="IScience">
        <title>Live-bearing cockroach genome reveals convergent evolutionary mechanisms linked to viviparity in insects and beyond.</title>
        <authorList>
            <person name="Fouks B."/>
            <person name="Harrison M.C."/>
            <person name="Mikhailova A.A."/>
            <person name="Marchal E."/>
            <person name="English S."/>
            <person name="Carruthers M."/>
            <person name="Jennings E.C."/>
            <person name="Chiamaka E.L."/>
            <person name="Frigard R.A."/>
            <person name="Pippel M."/>
            <person name="Attardo G.M."/>
            <person name="Benoit J.B."/>
            <person name="Bornberg-Bauer E."/>
            <person name="Tobe S.S."/>
        </authorList>
    </citation>
    <scope>NUCLEOTIDE SEQUENCE</scope>
    <source>
        <strain evidence="2">Stay&amp;Tobe</strain>
    </source>
</reference>
<evidence type="ECO:0000313" key="2">
    <source>
        <dbReference type="EMBL" id="KAJ9574093.1"/>
    </source>
</evidence>
<dbReference type="EMBL" id="JASPKZ010010655">
    <property type="protein sequence ID" value="KAJ9574093.1"/>
    <property type="molecule type" value="Genomic_DNA"/>
</dbReference>
<accession>A0AAD8E1Q7</accession>